<dbReference type="Pfam" id="PF13306">
    <property type="entry name" value="LRR_5"/>
    <property type="match status" value="1"/>
</dbReference>
<proteinExistence type="predicted"/>
<dbReference type="PROSITE" id="PS51257">
    <property type="entry name" value="PROKAR_LIPOPROTEIN"/>
    <property type="match status" value="1"/>
</dbReference>
<dbReference type="InterPro" id="IPR032675">
    <property type="entry name" value="LRR_dom_sf"/>
</dbReference>
<dbReference type="InterPro" id="IPR026906">
    <property type="entry name" value="LRR_5"/>
</dbReference>
<dbReference type="InterPro" id="IPR053139">
    <property type="entry name" value="Surface_bspA-like"/>
</dbReference>
<dbReference type="RefSeq" id="WP_002669721.1">
    <property type="nucleotide sequence ID" value="NZ_JAYKBV010000005.1"/>
</dbReference>
<reference evidence="1 2" key="1">
    <citation type="submission" date="2023-12" db="EMBL/GenBank/DDBJ databases">
        <title>Genomic sequences of Capnocytophaga and Parvimonas strains.</title>
        <authorList>
            <person name="Watt R.M."/>
            <person name="Wang M."/>
            <person name="Yang T."/>
            <person name="Tong W.M."/>
        </authorList>
    </citation>
    <scope>NUCLEOTIDE SEQUENCE [LARGE SCALE GENOMIC DNA]</scope>
    <source>
        <strain evidence="1 2">CCUG 13156</strain>
    </source>
</reference>
<dbReference type="PANTHER" id="PTHR45661:SF3">
    <property type="entry name" value="IG-LIKE DOMAIN-CONTAINING PROTEIN"/>
    <property type="match status" value="1"/>
</dbReference>
<evidence type="ECO:0000313" key="2">
    <source>
        <dbReference type="Proteomes" id="UP001324270"/>
    </source>
</evidence>
<protein>
    <submittedName>
        <fullName evidence="1">Leucine-rich repeat domain-containing protein</fullName>
    </submittedName>
</protein>
<dbReference type="Proteomes" id="UP001324270">
    <property type="component" value="Unassembled WGS sequence"/>
</dbReference>
<dbReference type="SUPFAM" id="SSF52058">
    <property type="entry name" value="L domain-like"/>
    <property type="match status" value="1"/>
</dbReference>
<dbReference type="Gene3D" id="3.80.10.10">
    <property type="entry name" value="Ribonuclease Inhibitor"/>
    <property type="match status" value="1"/>
</dbReference>
<evidence type="ECO:0000313" key="1">
    <source>
        <dbReference type="EMBL" id="MEB3040085.1"/>
    </source>
</evidence>
<keyword evidence="2" id="KW-1185">Reference proteome</keyword>
<gene>
    <name evidence="1" type="ORF">VJJ49_05165</name>
</gene>
<dbReference type="PANTHER" id="PTHR45661">
    <property type="entry name" value="SURFACE ANTIGEN"/>
    <property type="match status" value="1"/>
</dbReference>
<organism evidence="1 2">
    <name type="scientific">Capnocytophaga gingivalis</name>
    <dbReference type="NCBI Taxonomy" id="1017"/>
    <lineage>
        <taxon>Bacteria</taxon>
        <taxon>Pseudomonadati</taxon>
        <taxon>Bacteroidota</taxon>
        <taxon>Flavobacteriia</taxon>
        <taxon>Flavobacteriales</taxon>
        <taxon>Flavobacteriaceae</taxon>
        <taxon>Capnocytophaga</taxon>
    </lineage>
</organism>
<accession>A0ABU5Y825</accession>
<sequence>MKKIVIAMAIIGLLTISSCGKETEKVIERVEVQKGSQILSGEGAPNTSLGSIGDYYLDKNAMNLYGAKTIEGWGNPISFKGTQGQAGSKILSGTVAPTTQGNIGDWYIDTQNKNLYGPKTENGWGSGISLIGSNNIAQKVDFLISDDATTLLEWRNKNVTTIDMTNIPELANITKIGNEAFRGCRDLTTIKFTEKITTIGHSAFRNCTVLEEIHFTKNITSIGYLVFQNTDIKNVYIEATIPPTLLSSRRNDSFGKSDIQNFYVPASALNAYKANAQWKTATDIKEYDPNTHQLVVTGSKLKAMP</sequence>
<name>A0ABU5Y825_9FLAO</name>
<comment type="caution">
    <text evidence="1">The sequence shown here is derived from an EMBL/GenBank/DDBJ whole genome shotgun (WGS) entry which is preliminary data.</text>
</comment>
<dbReference type="EMBL" id="JAYKBV010000005">
    <property type="protein sequence ID" value="MEB3040085.1"/>
    <property type="molecule type" value="Genomic_DNA"/>
</dbReference>